<dbReference type="HAMAP" id="MF_01841">
    <property type="entry name" value="Agmatine_deimin"/>
    <property type="match status" value="1"/>
</dbReference>
<dbReference type="PANTHER" id="PTHR31377">
    <property type="entry name" value="AGMATINE DEIMINASE-RELATED"/>
    <property type="match status" value="1"/>
</dbReference>
<dbReference type="SUPFAM" id="SSF55909">
    <property type="entry name" value="Pentein"/>
    <property type="match status" value="1"/>
</dbReference>
<comment type="catalytic activity">
    <reaction evidence="2">
        <text>agmatine + H2O = N-carbamoylputrescine + NH4(+)</text>
        <dbReference type="Rhea" id="RHEA:18037"/>
        <dbReference type="ChEBI" id="CHEBI:15377"/>
        <dbReference type="ChEBI" id="CHEBI:28938"/>
        <dbReference type="ChEBI" id="CHEBI:58145"/>
        <dbReference type="ChEBI" id="CHEBI:58318"/>
        <dbReference type="EC" id="3.5.3.12"/>
    </reaction>
</comment>
<reference evidence="3" key="1">
    <citation type="submission" date="2023-01" db="EMBL/GenBank/DDBJ databases">
        <title>Vibrio sp. CB1-14 genome sequencing.</title>
        <authorList>
            <person name="Otstavnykh N."/>
            <person name="Isaeva M."/>
            <person name="Meleshko D."/>
        </authorList>
    </citation>
    <scope>NUCLEOTIDE SEQUENCE</scope>
    <source>
        <strain evidence="3">CB1-14</strain>
    </source>
</reference>
<evidence type="ECO:0000313" key="3">
    <source>
        <dbReference type="EMBL" id="XCD18760.1"/>
    </source>
</evidence>
<keyword evidence="1 2" id="KW-0378">Hydrolase</keyword>
<feature type="active site" description="Amidino-cysteine intermediate" evidence="2">
    <location>
        <position position="353"/>
    </location>
</feature>
<dbReference type="Pfam" id="PF04371">
    <property type="entry name" value="PAD_porph"/>
    <property type="match status" value="1"/>
</dbReference>
<dbReference type="InterPro" id="IPR017754">
    <property type="entry name" value="Agmatine_deiminase"/>
</dbReference>
<proteinExistence type="inferred from homology"/>
<dbReference type="NCBIfam" id="TIGR03380">
    <property type="entry name" value="agmatine_aguA"/>
    <property type="match status" value="1"/>
</dbReference>
<dbReference type="NCBIfam" id="NF010070">
    <property type="entry name" value="PRK13551.1"/>
    <property type="match status" value="1"/>
</dbReference>
<dbReference type="EMBL" id="CP115921">
    <property type="protein sequence ID" value="XCD18760.1"/>
    <property type="molecule type" value="Genomic_DNA"/>
</dbReference>
<accession>A0AAU8BR77</accession>
<dbReference type="InterPro" id="IPR007466">
    <property type="entry name" value="Peptidyl-Arg-deiminase_porph"/>
</dbReference>
<name>A0AAU8BR77_9VIBR</name>
<dbReference type="RefSeq" id="WP_353499902.1">
    <property type="nucleotide sequence ID" value="NZ_CP115921.1"/>
</dbReference>
<evidence type="ECO:0000256" key="2">
    <source>
        <dbReference type="HAMAP-Rule" id="MF_01841"/>
    </source>
</evidence>
<protein>
    <recommendedName>
        <fullName evidence="2">Putative agmatine deiminase</fullName>
        <ecNumber evidence="2">3.5.3.12</ecNumber>
    </recommendedName>
    <alternativeName>
        <fullName evidence="2">Agmatine iminohydrolase</fullName>
    </alternativeName>
</protein>
<dbReference type="AlphaFoldDB" id="A0AAU8BR77"/>
<dbReference type="GO" id="GO:0004668">
    <property type="term" value="F:protein-arginine deiminase activity"/>
    <property type="evidence" value="ECO:0007669"/>
    <property type="project" value="InterPro"/>
</dbReference>
<evidence type="ECO:0000256" key="1">
    <source>
        <dbReference type="ARBA" id="ARBA00022801"/>
    </source>
</evidence>
<comment type="similarity">
    <text evidence="2">Belongs to the agmatine deiminase family.</text>
</comment>
<dbReference type="GO" id="GO:0009446">
    <property type="term" value="P:putrescine biosynthetic process"/>
    <property type="evidence" value="ECO:0007669"/>
    <property type="project" value="InterPro"/>
</dbReference>
<organism evidence="3">
    <name type="scientific">Vibrio chaetopteri</name>
    <dbReference type="NCBI Taxonomy" id="3016528"/>
    <lineage>
        <taxon>Bacteria</taxon>
        <taxon>Pseudomonadati</taxon>
        <taxon>Pseudomonadota</taxon>
        <taxon>Gammaproteobacteria</taxon>
        <taxon>Vibrionales</taxon>
        <taxon>Vibrionaceae</taxon>
        <taxon>Vibrio</taxon>
    </lineage>
</organism>
<gene>
    <name evidence="2 3" type="primary">aguA</name>
    <name evidence="3" type="ORF">PG915_18600</name>
</gene>
<dbReference type="PANTHER" id="PTHR31377:SF0">
    <property type="entry name" value="AGMATINE DEIMINASE-RELATED"/>
    <property type="match status" value="1"/>
</dbReference>
<dbReference type="KEGG" id="vck:PG915_18600"/>
<dbReference type="GO" id="GO:0047632">
    <property type="term" value="F:agmatine deiminase activity"/>
    <property type="evidence" value="ECO:0007669"/>
    <property type="project" value="UniProtKB-UniRule"/>
</dbReference>
<sequence>MMLTTPKQDGFYMPGEHQPHEAVWLGWPERTDTWPWGAKSAQTAFADVANTIAEYTDVTVCASAAQFDHARLLLNDNVRVTEMSMNDAWFRDIGPTYLVNNAGERRAVDWQFNAWGGLVDGLYFPWDLDDAVARKIANSYQDRIYRAPLVLEGGSIHCDGEGTIYTTKECLLHPSRNPDLSQQQIEHHLKQYLGATKVIWLDKGLYADDDTNGHVDNLLHVVRPGEIALSWTEDESDPQYAISQQAYQLLNSSQDARGRNIKVHKLSLPEPQTIQHQEGLGFDACEGMDRQIGTRLAASYANFLITNQLVLYPKLCERSDPRAQTELTAMFPDHQVIGIDARAILLGGGNIHCITQQIPKI</sequence>
<dbReference type="Gene3D" id="3.75.10.10">
    <property type="entry name" value="L-arginine/glycine Amidinotransferase, Chain A"/>
    <property type="match status" value="1"/>
</dbReference>
<dbReference type="EC" id="3.5.3.12" evidence="2"/>